<dbReference type="OrthoDB" id="1420916at2"/>
<keyword evidence="1" id="KW-1133">Transmembrane helix</keyword>
<evidence type="ECO:0000259" key="2">
    <source>
        <dbReference type="Pfam" id="PF10099"/>
    </source>
</evidence>
<feature type="transmembrane region" description="Helical" evidence="1">
    <location>
        <begin position="110"/>
        <end position="129"/>
    </location>
</feature>
<dbReference type="GO" id="GO:0005886">
    <property type="term" value="C:plasma membrane"/>
    <property type="evidence" value="ECO:0007669"/>
    <property type="project" value="InterPro"/>
</dbReference>
<keyword evidence="1" id="KW-0812">Transmembrane</keyword>
<dbReference type="STRING" id="913024.SAMN05421741_13712"/>
<evidence type="ECO:0000256" key="1">
    <source>
        <dbReference type="SAM" id="Phobius"/>
    </source>
</evidence>
<sequence>MNTKEYISSGIIESYVLGIATGEEAAIFECIMKNNAEVKAAYLEAQRIMEELAAAQAVAPPVDLKAKVWDKIKQQTASEPLVSNINSSQQKSVEVKQLLAKASPGKWKKWAVAASVLFVVGLASNIFWWQQQIHTRSELNLLAVQLSDQGSKLEQVQKKWALASNSDIQTIQLNGVEKHPGSKAIVFWDKSTKNVYLHSVNLPQPPKGMQYQLWAIENGKPVSAGMYSPEKDTEIVLSTIQSAQNFAITLEKAGGVESPTLQNMYVIGGV</sequence>
<evidence type="ECO:0000313" key="4">
    <source>
        <dbReference type="Proteomes" id="UP000199036"/>
    </source>
</evidence>
<dbReference type="EMBL" id="FOVI01000037">
    <property type="protein sequence ID" value="SFO32580.1"/>
    <property type="molecule type" value="Genomic_DNA"/>
</dbReference>
<proteinExistence type="predicted"/>
<dbReference type="Pfam" id="PF10099">
    <property type="entry name" value="RskA_C"/>
    <property type="match status" value="1"/>
</dbReference>
<reference evidence="4" key="1">
    <citation type="submission" date="2016-10" db="EMBL/GenBank/DDBJ databases">
        <authorList>
            <person name="Varghese N."/>
            <person name="Submissions S."/>
        </authorList>
    </citation>
    <scope>NUCLEOTIDE SEQUENCE [LARGE SCALE GENOMIC DNA]</scope>
    <source>
        <strain evidence="4">DS-12</strain>
    </source>
</reference>
<dbReference type="GO" id="GO:0006417">
    <property type="term" value="P:regulation of translation"/>
    <property type="evidence" value="ECO:0007669"/>
    <property type="project" value="TreeGrafter"/>
</dbReference>
<feature type="domain" description="Anti-sigma K factor RskA C-terminal" evidence="2">
    <location>
        <begin position="111"/>
        <end position="260"/>
    </location>
</feature>
<dbReference type="Proteomes" id="UP000199036">
    <property type="component" value="Unassembled WGS sequence"/>
</dbReference>
<dbReference type="PANTHER" id="PTHR37461">
    <property type="entry name" value="ANTI-SIGMA-K FACTOR RSKA"/>
    <property type="match status" value="1"/>
</dbReference>
<dbReference type="RefSeq" id="WP_091526267.1">
    <property type="nucleotide sequence ID" value="NZ_FOVI01000037.1"/>
</dbReference>
<accession>A0A1I5G9A8</accession>
<keyword evidence="1" id="KW-0472">Membrane</keyword>
<dbReference type="GO" id="GO:0016989">
    <property type="term" value="F:sigma factor antagonist activity"/>
    <property type="evidence" value="ECO:0007669"/>
    <property type="project" value="TreeGrafter"/>
</dbReference>
<keyword evidence="4" id="KW-1185">Reference proteome</keyword>
<dbReference type="InterPro" id="IPR018764">
    <property type="entry name" value="RskA_C"/>
</dbReference>
<organism evidence="3 4">
    <name type="scientific">Paenimyroides ummariense</name>
    <dbReference type="NCBI Taxonomy" id="913024"/>
    <lineage>
        <taxon>Bacteria</taxon>
        <taxon>Pseudomonadati</taxon>
        <taxon>Bacteroidota</taxon>
        <taxon>Flavobacteriia</taxon>
        <taxon>Flavobacteriales</taxon>
        <taxon>Flavobacteriaceae</taxon>
        <taxon>Paenimyroides</taxon>
    </lineage>
</organism>
<dbReference type="InterPro" id="IPR051474">
    <property type="entry name" value="Anti-sigma-K/W_factor"/>
</dbReference>
<dbReference type="AlphaFoldDB" id="A0A1I5G9A8"/>
<evidence type="ECO:0000313" key="3">
    <source>
        <dbReference type="EMBL" id="SFO32580.1"/>
    </source>
</evidence>
<protein>
    <submittedName>
        <fullName evidence="3">Anti-sigma-K factor RskA</fullName>
    </submittedName>
</protein>
<dbReference type="PANTHER" id="PTHR37461:SF1">
    <property type="entry name" value="ANTI-SIGMA-K FACTOR RSKA"/>
    <property type="match status" value="1"/>
</dbReference>
<name>A0A1I5G9A8_9FLAO</name>
<gene>
    <name evidence="3" type="ORF">SAMN05421741_13712</name>
</gene>